<evidence type="ECO:0000259" key="11">
    <source>
        <dbReference type="PROSITE" id="PS50823"/>
    </source>
</evidence>
<dbReference type="FunFam" id="3.30.300.20:FF:000003">
    <property type="entry name" value="GTPase Era"/>
    <property type="match status" value="1"/>
</dbReference>
<evidence type="ECO:0000256" key="4">
    <source>
        <dbReference type="ARBA" id="ARBA00022741"/>
    </source>
</evidence>
<dbReference type="Pfam" id="PF07650">
    <property type="entry name" value="KH_2"/>
    <property type="match status" value="1"/>
</dbReference>
<proteinExistence type="inferred from homology"/>
<keyword evidence="4 8" id="KW-0547">Nucleotide-binding</keyword>
<dbReference type="HAMAP" id="MF_00367">
    <property type="entry name" value="GTPase_Era"/>
    <property type="match status" value="1"/>
</dbReference>
<feature type="domain" description="Era-type G" evidence="12">
    <location>
        <begin position="11"/>
        <end position="178"/>
    </location>
</feature>
<dbReference type="GO" id="GO:0005525">
    <property type="term" value="F:GTP binding"/>
    <property type="evidence" value="ECO:0007669"/>
    <property type="project" value="UniProtKB-UniRule"/>
</dbReference>
<dbReference type="Proteomes" id="UP001237207">
    <property type="component" value="Unassembled WGS sequence"/>
</dbReference>
<evidence type="ECO:0000256" key="5">
    <source>
        <dbReference type="ARBA" id="ARBA00022884"/>
    </source>
</evidence>
<dbReference type="CDD" id="cd22534">
    <property type="entry name" value="KH-II_Era"/>
    <property type="match status" value="1"/>
</dbReference>
<feature type="region of interest" description="G2" evidence="9">
    <location>
        <begin position="45"/>
        <end position="49"/>
    </location>
</feature>
<dbReference type="SUPFAM" id="SSF54814">
    <property type="entry name" value="Prokaryotic type KH domain (KH-domain type II)"/>
    <property type="match status" value="1"/>
</dbReference>
<dbReference type="GO" id="GO:0005829">
    <property type="term" value="C:cytosol"/>
    <property type="evidence" value="ECO:0007669"/>
    <property type="project" value="TreeGrafter"/>
</dbReference>
<keyword evidence="8" id="KW-0963">Cytoplasm</keyword>
<dbReference type="NCBIfam" id="TIGR00436">
    <property type="entry name" value="era"/>
    <property type="match status" value="1"/>
</dbReference>
<evidence type="ECO:0000256" key="3">
    <source>
        <dbReference type="ARBA" id="ARBA00022517"/>
    </source>
</evidence>
<accession>A0AAJ1SWI8</accession>
<comment type="subcellular location">
    <subcellularLocation>
        <location evidence="8">Cytoplasm</location>
    </subcellularLocation>
    <subcellularLocation>
        <location evidence="8">Cell membrane</location>
        <topology evidence="8">Peripheral membrane protein</topology>
    </subcellularLocation>
</comment>
<evidence type="ECO:0000259" key="12">
    <source>
        <dbReference type="PROSITE" id="PS51713"/>
    </source>
</evidence>
<comment type="function">
    <text evidence="8">An essential GTPase that binds both GDP and GTP, with rapid nucleotide exchange. Plays a role in 16S rRNA processing and 30S ribosomal subunit biogenesis and possibly also in cell cycle regulation and energy metabolism.</text>
</comment>
<evidence type="ECO:0000256" key="8">
    <source>
        <dbReference type="HAMAP-Rule" id="MF_00367"/>
    </source>
</evidence>
<keyword evidence="5 8" id="KW-0694">RNA-binding</keyword>
<protein>
    <recommendedName>
        <fullName evidence="2 8">GTPase Era</fullName>
    </recommendedName>
</protein>
<dbReference type="InterPro" id="IPR030388">
    <property type="entry name" value="G_ERA_dom"/>
</dbReference>
<evidence type="ECO:0000313" key="13">
    <source>
        <dbReference type="EMBL" id="MDQ0213914.1"/>
    </source>
</evidence>
<dbReference type="PROSITE" id="PS50823">
    <property type="entry name" value="KH_TYPE_2"/>
    <property type="match status" value="1"/>
</dbReference>
<feature type="region of interest" description="G4" evidence="9">
    <location>
        <begin position="128"/>
        <end position="131"/>
    </location>
</feature>
<dbReference type="InterPro" id="IPR009019">
    <property type="entry name" value="KH_sf_prok-type"/>
</dbReference>
<dbReference type="GO" id="GO:0070181">
    <property type="term" value="F:small ribosomal subunit rRNA binding"/>
    <property type="evidence" value="ECO:0007669"/>
    <property type="project" value="UniProtKB-UniRule"/>
</dbReference>
<dbReference type="PROSITE" id="PS51713">
    <property type="entry name" value="G_ERA"/>
    <property type="match status" value="1"/>
</dbReference>
<dbReference type="InterPro" id="IPR005662">
    <property type="entry name" value="GTPase_Era-like"/>
</dbReference>
<feature type="binding site" evidence="8">
    <location>
        <begin position="128"/>
        <end position="131"/>
    </location>
    <ligand>
        <name>GTP</name>
        <dbReference type="ChEBI" id="CHEBI:37565"/>
    </ligand>
</feature>
<organism evidence="13 14">
    <name type="scientific">Oikeobacillus pervagus</name>
    <dbReference type="NCBI Taxonomy" id="1325931"/>
    <lineage>
        <taxon>Bacteria</taxon>
        <taxon>Bacillati</taxon>
        <taxon>Bacillota</taxon>
        <taxon>Bacilli</taxon>
        <taxon>Bacillales</taxon>
        <taxon>Bacillaceae</taxon>
        <taxon>Oikeobacillus</taxon>
    </lineage>
</organism>
<feature type="region of interest" description="G5" evidence="9">
    <location>
        <begin position="157"/>
        <end position="159"/>
    </location>
</feature>
<feature type="domain" description="KH type-2" evidence="11">
    <location>
        <begin position="209"/>
        <end position="287"/>
    </location>
</feature>
<dbReference type="Pfam" id="PF01926">
    <property type="entry name" value="MMR_HSR1"/>
    <property type="match status" value="1"/>
</dbReference>
<sequence length="306" mass="35226">MNNTTIEEKYKSGFISIIGRPNVGKSTFLNQVIGQKIAIMSDKPQTTRNKVQGVYTTNQSQLIFIDTPGIHKPKHKLGDFMMKVAMNTLKEVDLVLFMVNVTEGYGRGDEFIIEKLKGIKTPVFLVLNKIDAIHPDQLLPMIEQYKNLYDFKEIIPISALEGNNIDQLLKEITEYMPEGPQYYPADQVTDHPERFIISELIREKALHLTKEEVPHSLAVTIDKIDHRNNQDLVHVMATIIVERDSQKGIVIGKQGRMLKEIGKRARVDIENLLGTKIFLELWVKVQKDWRNKAIHLRDFGFKEDEY</sequence>
<evidence type="ECO:0000256" key="9">
    <source>
        <dbReference type="PROSITE-ProRule" id="PRU01050"/>
    </source>
</evidence>
<dbReference type="GO" id="GO:0005886">
    <property type="term" value="C:plasma membrane"/>
    <property type="evidence" value="ECO:0007669"/>
    <property type="project" value="UniProtKB-SubCell"/>
</dbReference>
<dbReference type="EMBL" id="JAUSUC010000002">
    <property type="protein sequence ID" value="MDQ0213914.1"/>
    <property type="molecule type" value="Genomic_DNA"/>
</dbReference>
<gene>
    <name evidence="8" type="primary">era</name>
    <name evidence="13" type="ORF">J2S13_000308</name>
</gene>
<dbReference type="PANTHER" id="PTHR42698">
    <property type="entry name" value="GTPASE ERA"/>
    <property type="match status" value="1"/>
</dbReference>
<dbReference type="RefSeq" id="WP_307255911.1">
    <property type="nucleotide sequence ID" value="NZ_JAUSUC010000002.1"/>
</dbReference>
<keyword evidence="3 8" id="KW-0690">Ribosome biogenesis</keyword>
<dbReference type="NCBIfam" id="TIGR00231">
    <property type="entry name" value="small_GTP"/>
    <property type="match status" value="1"/>
</dbReference>
<dbReference type="FunFam" id="3.40.50.300:FF:000094">
    <property type="entry name" value="GTPase Era"/>
    <property type="match status" value="1"/>
</dbReference>
<feature type="binding site" evidence="8">
    <location>
        <begin position="19"/>
        <end position="26"/>
    </location>
    <ligand>
        <name>GTP</name>
        <dbReference type="ChEBI" id="CHEBI:37565"/>
    </ligand>
</feature>
<dbReference type="InterPro" id="IPR006073">
    <property type="entry name" value="GTP-bd"/>
</dbReference>
<dbReference type="InterPro" id="IPR015946">
    <property type="entry name" value="KH_dom-like_a/b"/>
</dbReference>
<dbReference type="GO" id="GO:0003924">
    <property type="term" value="F:GTPase activity"/>
    <property type="evidence" value="ECO:0007669"/>
    <property type="project" value="UniProtKB-UniRule"/>
</dbReference>
<keyword evidence="6 8" id="KW-0342">GTP-binding</keyword>
<dbReference type="InterPro" id="IPR004044">
    <property type="entry name" value="KH_dom_type_2"/>
</dbReference>
<evidence type="ECO:0000256" key="7">
    <source>
        <dbReference type="ARBA" id="ARBA00023136"/>
    </source>
</evidence>
<evidence type="ECO:0000256" key="2">
    <source>
        <dbReference type="ARBA" id="ARBA00020484"/>
    </source>
</evidence>
<dbReference type="GO" id="GO:0043024">
    <property type="term" value="F:ribosomal small subunit binding"/>
    <property type="evidence" value="ECO:0007669"/>
    <property type="project" value="TreeGrafter"/>
</dbReference>
<keyword evidence="7 8" id="KW-0472">Membrane</keyword>
<dbReference type="Gene3D" id="3.40.50.300">
    <property type="entry name" value="P-loop containing nucleotide triphosphate hydrolases"/>
    <property type="match status" value="1"/>
</dbReference>
<dbReference type="SUPFAM" id="SSF52540">
    <property type="entry name" value="P-loop containing nucleoside triphosphate hydrolases"/>
    <property type="match status" value="1"/>
</dbReference>
<dbReference type="Gene3D" id="3.30.300.20">
    <property type="match status" value="1"/>
</dbReference>
<dbReference type="GO" id="GO:0000028">
    <property type="term" value="P:ribosomal small subunit assembly"/>
    <property type="evidence" value="ECO:0007669"/>
    <property type="project" value="TreeGrafter"/>
</dbReference>
<dbReference type="CDD" id="cd04163">
    <property type="entry name" value="Era"/>
    <property type="match status" value="1"/>
</dbReference>
<keyword evidence="8" id="KW-1003">Cell membrane</keyword>
<evidence type="ECO:0000313" key="14">
    <source>
        <dbReference type="Proteomes" id="UP001237207"/>
    </source>
</evidence>
<comment type="similarity">
    <text evidence="1 8 9 10">Belongs to the TRAFAC class TrmE-Era-EngA-EngB-Septin-like GTPase superfamily. Era GTPase family.</text>
</comment>
<evidence type="ECO:0000256" key="1">
    <source>
        <dbReference type="ARBA" id="ARBA00007921"/>
    </source>
</evidence>
<dbReference type="PANTHER" id="PTHR42698:SF1">
    <property type="entry name" value="GTPASE ERA, MITOCHONDRIAL"/>
    <property type="match status" value="1"/>
</dbReference>
<dbReference type="InterPro" id="IPR027417">
    <property type="entry name" value="P-loop_NTPase"/>
</dbReference>
<name>A0AAJ1SWI8_9BACI</name>
<evidence type="ECO:0000256" key="6">
    <source>
        <dbReference type="ARBA" id="ARBA00023134"/>
    </source>
</evidence>
<dbReference type="NCBIfam" id="NF000908">
    <property type="entry name" value="PRK00089.1"/>
    <property type="match status" value="1"/>
</dbReference>
<dbReference type="InterPro" id="IPR005225">
    <property type="entry name" value="Small_GTP-bd"/>
</dbReference>
<reference evidence="13" key="1">
    <citation type="submission" date="2023-07" db="EMBL/GenBank/DDBJ databases">
        <title>Genomic Encyclopedia of Type Strains, Phase IV (KMG-IV): sequencing the most valuable type-strain genomes for metagenomic binning, comparative biology and taxonomic classification.</title>
        <authorList>
            <person name="Goeker M."/>
        </authorList>
    </citation>
    <scope>NUCLEOTIDE SEQUENCE</scope>
    <source>
        <strain evidence="13">DSM 23947</strain>
    </source>
</reference>
<dbReference type="AlphaFoldDB" id="A0AAJ1SWI8"/>
<feature type="binding site" evidence="8">
    <location>
        <begin position="66"/>
        <end position="70"/>
    </location>
    <ligand>
        <name>GTP</name>
        <dbReference type="ChEBI" id="CHEBI:37565"/>
    </ligand>
</feature>
<comment type="subunit">
    <text evidence="8">Monomer.</text>
</comment>
<comment type="caution">
    <text evidence="13">The sequence shown here is derived from an EMBL/GenBank/DDBJ whole genome shotgun (WGS) entry which is preliminary data.</text>
</comment>
<feature type="region of interest" description="G1" evidence="9">
    <location>
        <begin position="19"/>
        <end position="26"/>
    </location>
</feature>
<evidence type="ECO:0000256" key="10">
    <source>
        <dbReference type="RuleBase" id="RU003761"/>
    </source>
</evidence>
<keyword evidence="14" id="KW-1185">Reference proteome</keyword>
<keyword evidence="8" id="KW-0699">rRNA-binding</keyword>
<feature type="region of interest" description="G3" evidence="9">
    <location>
        <begin position="66"/>
        <end position="69"/>
    </location>
</feature>